<evidence type="ECO:0000313" key="15">
    <source>
        <dbReference type="Proteomes" id="UP000824890"/>
    </source>
</evidence>
<dbReference type="SUPFAM" id="SSF46689">
    <property type="entry name" value="Homeodomain-like"/>
    <property type="match status" value="1"/>
</dbReference>
<comment type="subcellular location">
    <subcellularLocation>
        <location evidence="1 9 10">Nucleus</location>
    </subcellularLocation>
</comment>
<proteinExistence type="inferred from homology"/>
<keyword evidence="6" id="KW-0804">Transcription</keyword>
<evidence type="ECO:0000256" key="2">
    <source>
        <dbReference type="ARBA" id="ARBA00022473"/>
    </source>
</evidence>
<sequence length="385" mass="42557">MIMDQEQTQHSPTGHSHSPSSPASGSTSTETVRSRWSPKPEQILILESIFNSGMVNPPKEETVRIRKMLEKFGAVGDANVFYWFQNRRSRSRRRQRQLQAAAAAVTTNTCDQTMMVNTSLPQYSGADLGFGGCSTSSNYLYASSSTSSYGGGYDNHSNNGMENLLAMSGQLGYHEASQHHYQHHSSNLSPMMCPSDQSSSYDHYQQGLTVFINGVPTEVTSGGIDMKAMFGEDLVLVHSSGVPLPTDEFGFLMHSLQHGEAYFLSFITLFVFELILYIILLFCSLSLHLHLSILTLVLKIGNEMEPNWGSKTDMNWLYYGLCGLTVFINGVPTEVTSGGIDMKAMFGEDLVLVHSSGVPLPTDEFGFLMHSLQHGEAYFLVPRQT</sequence>
<evidence type="ECO:0000256" key="7">
    <source>
        <dbReference type="ARBA" id="ARBA00023242"/>
    </source>
</evidence>
<evidence type="ECO:0000256" key="3">
    <source>
        <dbReference type="ARBA" id="ARBA00023015"/>
    </source>
</evidence>
<dbReference type="InterPro" id="IPR001356">
    <property type="entry name" value="HD"/>
</dbReference>
<dbReference type="Gene3D" id="1.10.10.60">
    <property type="entry name" value="Homeodomain-like"/>
    <property type="match status" value="1"/>
</dbReference>
<feature type="region of interest" description="Disordered" evidence="11">
    <location>
        <begin position="1"/>
        <end position="37"/>
    </location>
</feature>
<feature type="transmembrane region" description="Helical" evidence="12">
    <location>
        <begin position="261"/>
        <end position="287"/>
    </location>
</feature>
<evidence type="ECO:0000256" key="11">
    <source>
        <dbReference type="SAM" id="MobiDB-lite"/>
    </source>
</evidence>
<evidence type="ECO:0000256" key="8">
    <source>
        <dbReference type="ARBA" id="ARBA00024040"/>
    </source>
</evidence>
<feature type="DNA-binding region" description="Homeobox" evidence="9">
    <location>
        <begin position="31"/>
        <end position="95"/>
    </location>
</feature>
<reference evidence="14 15" key="1">
    <citation type="submission" date="2021-05" db="EMBL/GenBank/DDBJ databases">
        <title>Genome Assembly of Synthetic Allotetraploid Brassica napus Reveals Homoeologous Exchanges between Subgenomes.</title>
        <authorList>
            <person name="Davis J.T."/>
        </authorList>
    </citation>
    <scope>NUCLEOTIDE SEQUENCE [LARGE SCALE GENOMIC DNA]</scope>
    <source>
        <strain evidence="15">cv. Da-Ae</strain>
        <tissue evidence="14">Seedling</tissue>
    </source>
</reference>
<feature type="compositionally biased region" description="Low complexity" evidence="11">
    <location>
        <begin position="10"/>
        <end position="29"/>
    </location>
</feature>
<keyword evidence="3" id="KW-0805">Transcription regulation</keyword>
<gene>
    <name evidence="14" type="ORF">HID58_094418</name>
</gene>
<evidence type="ECO:0000259" key="13">
    <source>
        <dbReference type="PROSITE" id="PS50071"/>
    </source>
</evidence>
<evidence type="ECO:0000256" key="12">
    <source>
        <dbReference type="SAM" id="Phobius"/>
    </source>
</evidence>
<keyword evidence="7 9" id="KW-0539">Nucleus</keyword>
<organism evidence="14 15">
    <name type="scientific">Brassica napus</name>
    <name type="common">Rape</name>
    <dbReference type="NCBI Taxonomy" id="3708"/>
    <lineage>
        <taxon>Eukaryota</taxon>
        <taxon>Viridiplantae</taxon>
        <taxon>Streptophyta</taxon>
        <taxon>Embryophyta</taxon>
        <taxon>Tracheophyta</taxon>
        <taxon>Spermatophyta</taxon>
        <taxon>Magnoliopsida</taxon>
        <taxon>eudicotyledons</taxon>
        <taxon>Gunneridae</taxon>
        <taxon>Pentapetalae</taxon>
        <taxon>rosids</taxon>
        <taxon>malvids</taxon>
        <taxon>Brassicales</taxon>
        <taxon>Brassicaceae</taxon>
        <taxon>Brassiceae</taxon>
        <taxon>Brassica</taxon>
    </lineage>
</organism>
<keyword evidence="12" id="KW-1133">Transmembrane helix</keyword>
<evidence type="ECO:0000256" key="1">
    <source>
        <dbReference type="ARBA" id="ARBA00004123"/>
    </source>
</evidence>
<comment type="similarity">
    <text evidence="8">Belongs to the WUS homeobox family.</text>
</comment>
<name>A0ABQ7XA11_BRANA</name>
<feature type="domain" description="Homeobox" evidence="13">
    <location>
        <begin position="29"/>
        <end position="94"/>
    </location>
</feature>
<protein>
    <recommendedName>
        <fullName evidence="13">Homeobox domain-containing protein</fullName>
    </recommendedName>
</protein>
<evidence type="ECO:0000256" key="10">
    <source>
        <dbReference type="RuleBase" id="RU000682"/>
    </source>
</evidence>
<dbReference type="Proteomes" id="UP000824890">
    <property type="component" value="Unassembled WGS sequence"/>
</dbReference>
<keyword evidence="12" id="KW-0812">Transmembrane</keyword>
<dbReference type="SMART" id="SM00389">
    <property type="entry name" value="HOX"/>
    <property type="match status" value="1"/>
</dbReference>
<dbReference type="Pfam" id="PF00046">
    <property type="entry name" value="Homeodomain"/>
    <property type="match status" value="1"/>
</dbReference>
<evidence type="ECO:0000256" key="5">
    <source>
        <dbReference type="ARBA" id="ARBA00023155"/>
    </source>
</evidence>
<evidence type="ECO:0000256" key="9">
    <source>
        <dbReference type="PROSITE-ProRule" id="PRU00108"/>
    </source>
</evidence>
<accession>A0ABQ7XA11</accession>
<feature type="transmembrane region" description="Helical" evidence="12">
    <location>
        <begin position="316"/>
        <end position="335"/>
    </location>
</feature>
<keyword evidence="5 9" id="KW-0371">Homeobox</keyword>
<evidence type="ECO:0000256" key="4">
    <source>
        <dbReference type="ARBA" id="ARBA00023125"/>
    </source>
</evidence>
<dbReference type="PANTHER" id="PTHR46998:SF2">
    <property type="entry name" value="WUSCHEL-RELATED HOMEOBOX 11"/>
    <property type="match status" value="1"/>
</dbReference>
<dbReference type="PROSITE" id="PS50071">
    <property type="entry name" value="HOMEOBOX_2"/>
    <property type="match status" value="1"/>
</dbReference>
<dbReference type="PANTHER" id="PTHR46998">
    <property type="entry name" value="WUSCHEL-RELATED HOMEOBOX 11"/>
    <property type="match status" value="1"/>
</dbReference>
<keyword evidence="2" id="KW-0217">Developmental protein</keyword>
<keyword evidence="4 9" id="KW-0238">DNA-binding</keyword>
<dbReference type="EMBL" id="JAGKQM010001418">
    <property type="protein sequence ID" value="KAH0851865.1"/>
    <property type="molecule type" value="Genomic_DNA"/>
</dbReference>
<dbReference type="InterPro" id="IPR044558">
    <property type="entry name" value="WOX11-like"/>
</dbReference>
<evidence type="ECO:0000256" key="6">
    <source>
        <dbReference type="ARBA" id="ARBA00023163"/>
    </source>
</evidence>
<comment type="caution">
    <text evidence="14">The sequence shown here is derived from an EMBL/GenBank/DDBJ whole genome shotgun (WGS) entry which is preliminary data.</text>
</comment>
<keyword evidence="15" id="KW-1185">Reference proteome</keyword>
<keyword evidence="12" id="KW-0472">Membrane</keyword>
<evidence type="ECO:0000313" key="14">
    <source>
        <dbReference type="EMBL" id="KAH0851865.1"/>
    </source>
</evidence>
<dbReference type="InterPro" id="IPR009057">
    <property type="entry name" value="Homeodomain-like_sf"/>
</dbReference>